<gene>
    <name evidence="4" type="ORF">ATO7_11108</name>
</gene>
<proteinExistence type="predicted"/>
<protein>
    <recommendedName>
        <fullName evidence="3">OmpA-like domain-containing protein</fullName>
    </recommendedName>
</protein>
<dbReference type="Proteomes" id="UP000192342">
    <property type="component" value="Unassembled WGS sequence"/>
</dbReference>
<dbReference type="GO" id="GO:0016020">
    <property type="term" value="C:membrane"/>
    <property type="evidence" value="ECO:0007669"/>
    <property type="project" value="UniProtKB-UniRule"/>
</dbReference>
<accession>A0A1Y1SB06</accession>
<keyword evidence="1 2" id="KW-0472">Membrane</keyword>
<dbReference type="SUPFAM" id="SSF103088">
    <property type="entry name" value="OmpA-like"/>
    <property type="match status" value="1"/>
</dbReference>
<dbReference type="STRING" id="1317117.ATO7_11108"/>
<feature type="transmembrane region" description="Helical" evidence="2">
    <location>
        <begin position="16"/>
        <end position="39"/>
    </location>
</feature>
<sequence length="263" mass="30319">MLSDDTLDASGRDDHWISAADLLGGALILFFLLMLYFMLTQQEESAAHEQAWKQTVESLQTKLKGAQMNVDSVKEVAVLYDKKRDELYHELMLEFGADLPKWNAEIEDDLTVRFNEPEVLFAVGSSTITDEFRDILNDFFPRYLKVITQDGFGDSIEELRIEGHTSSFWNRSNPASPLDAYLKNMDLSYERSRSVLRYVMLDNPRLGNYLPWLRKHLTANGLSSSKLIYKPDGTEDFARSQRVEFRIRTDIQSKMAKILELES</sequence>
<keyword evidence="5" id="KW-1185">Reference proteome</keyword>
<dbReference type="InterPro" id="IPR006665">
    <property type="entry name" value="OmpA-like"/>
</dbReference>
<keyword evidence="2" id="KW-0812">Transmembrane</keyword>
<dbReference type="RefSeq" id="WP_083561880.1">
    <property type="nucleotide sequence ID" value="NZ_AQQV01000003.1"/>
</dbReference>
<comment type="caution">
    <text evidence="4">The sequence shown here is derived from an EMBL/GenBank/DDBJ whole genome shotgun (WGS) entry which is preliminary data.</text>
</comment>
<evidence type="ECO:0000256" key="1">
    <source>
        <dbReference type="PROSITE-ProRule" id="PRU00473"/>
    </source>
</evidence>
<dbReference type="OrthoDB" id="9793443at2"/>
<dbReference type="Gene3D" id="3.30.1330.60">
    <property type="entry name" value="OmpA-like domain"/>
    <property type="match status" value="1"/>
</dbReference>
<organism evidence="4 5">
    <name type="scientific">Oceanococcus atlanticus</name>
    <dbReference type="NCBI Taxonomy" id="1317117"/>
    <lineage>
        <taxon>Bacteria</taxon>
        <taxon>Pseudomonadati</taxon>
        <taxon>Pseudomonadota</taxon>
        <taxon>Gammaproteobacteria</taxon>
        <taxon>Chromatiales</taxon>
        <taxon>Oceanococcaceae</taxon>
        <taxon>Oceanococcus</taxon>
    </lineage>
</organism>
<dbReference type="InterPro" id="IPR036737">
    <property type="entry name" value="OmpA-like_sf"/>
</dbReference>
<evidence type="ECO:0000256" key="2">
    <source>
        <dbReference type="SAM" id="Phobius"/>
    </source>
</evidence>
<keyword evidence="2" id="KW-1133">Transmembrane helix</keyword>
<name>A0A1Y1SB06_9GAMM</name>
<reference evidence="4 5" key="1">
    <citation type="submission" date="2013-04" db="EMBL/GenBank/DDBJ databases">
        <title>Oceanococcus atlanticus 22II-S10r2 Genome Sequencing.</title>
        <authorList>
            <person name="Lai Q."/>
            <person name="Li G."/>
            <person name="Shao Z."/>
        </authorList>
    </citation>
    <scope>NUCLEOTIDE SEQUENCE [LARGE SCALE GENOMIC DNA]</scope>
    <source>
        <strain evidence="4 5">22II-S10r2</strain>
    </source>
</reference>
<evidence type="ECO:0000313" key="5">
    <source>
        <dbReference type="Proteomes" id="UP000192342"/>
    </source>
</evidence>
<evidence type="ECO:0000313" key="4">
    <source>
        <dbReference type="EMBL" id="ORE85837.1"/>
    </source>
</evidence>
<evidence type="ECO:0000259" key="3">
    <source>
        <dbReference type="PROSITE" id="PS51123"/>
    </source>
</evidence>
<dbReference type="AlphaFoldDB" id="A0A1Y1SB06"/>
<dbReference type="EMBL" id="AQQV01000003">
    <property type="protein sequence ID" value="ORE85837.1"/>
    <property type="molecule type" value="Genomic_DNA"/>
</dbReference>
<feature type="domain" description="OmpA-like" evidence="3">
    <location>
        <begin position="108"/>
        <end position="251"/>
    </location>
</feature>
<dbReference type="PROSITE" id="PS51123">
    <property type="entry name" value="OMPA_2"/>
    <property type="match status" value="1"/>
</dbReference>